<dbReference type="RefSeq" id="WP_131761552.1">
    <property type="nucleotide sequence ID" value="NZ_CAACUY010000173.1"/>
</dbReference>
<dbReference type="SUPFAM" id="SSF102405">
    <property type="entry name" value="MCP/YpsA-like"/>
    <property type="match status" value="1"/>
</dbReference>
<dbReference type="Gene3D" id="3.40.50.450">
    <property type="match status" value="1"/>
</dbReference>
<dbReference type="Proteomes" id="UP001597063">
    <property type="component" value="Unassembled WGS sequence"/>
</dbReference>
<keyword evidence="4" id="KW-1185">Reference proteome</keyword>
<keyword evidence="2" id="KW-0378">Hydrolase</keyword>
<keyword evidence="2" id="KW-0203">Cytokinin biosynthesis</keyword>
<proteinExistence type="inferred from homology"/>
<comment type="similarity">
    <text evidence="1 2">Belongs to the LOG family.</text>
</comment>
<dbReference type="EMBL" id="JBHTGP010000001">
    <property type="protein sequence ID" value="MFD0683179.1"/>
    <property type="molecule type" value="Genomic_DNA"/>
</dbReference>
<comment type="catalytic activity">
    <reaction evidence="2">
        <text>N(6)-(dimethylallyl)adenosine 5'-phosphate + H2O = N(6)-dimethylallyladenine + D-ribose 5-phosphate</text>
        <dbReference type="Rhea" id="RHEA:48560"/>
        <dbReference type="ChEBI" id="CHEBI:15377"/>
        <dbReference type="ChEBI" id="CHEBI:17660"/>
        <dbReference type="ChEBI" id="CHEBI:57526"/>
        <dbReference type="ChEBI" id="CHEBI:78346"/>
        <dbReference type="EC" id="3.2.2.n1"/>
    </reaction>
</comment>
<comment type="caution">
    <text evidence="3">The sequence shown here is derived from an EMBL/GenBank/DDBJ whole genome shotgun (WGS) entry which is preliminary data.</text>
</comment>
<evidence type="ECO:0000256" key="2">
    <source>
        <dbReference type="RuleBase" id="RU363015"/>
    </source>
</evidence>
<dbReference type="InterPro" id="IPR005269">
    <property type="entry name" value="LOG"/>
</dbReference>
<comment type="catalytic activity">
    <reaction evidence="2">
        <text>9-ribosyl-trans-zeatin 5'-phosphate + H2O = trans-zeatin + D-ribose 5-phosphate</text>
        <dbReference type="Rhea" id="RHEA:48564"/>
        <dbReference type="ChEBI" id="CHEBI:15377"/>
        <dbReference type="ChEBI" id="CHEBI:16522"/>
        <dbReference type="ChEBI" id="CHEBI:78346"/>
        <dbReference type="ChEBI" id="CHEBI:87947"/>
        <dbReference type="EC" id="3.2.2.n1"/>
    </reaction>
</comment>
<dbReference type="PANTHER" id="PTHR31223">
    <property type="entry name" value="LOG FAMILY PROTEIN YJL055W"/>
    <property type="match status" value="1"/>
</dbReference>
<dbReference type="EC" id="3.2.2.n1" evidence="2"/>
<evidence type="ECO:0000313" key="4">
    <source>
        <dbReference type="Proteomes" id="UP001597063"/>
    </source>
</evidence>
<organism evidence="3 4">
    <name type="scientific">Actinomadura fibrosa</name>
    <dbReference type="NCBI Taxonomy" id="111802"/>
    <lineage>
        <taxon>Bacteria</taxon>
        <taxon>Bacillati</taxon>
        <taxon>Actinomycetota</taxon>
        <taxon>Actinomycetes</taxon>
        <taxon>Streptosporangiales</taxon>
        <taxon>Thermomonosporaceae</taxon>
        <taxon>Actinomadura</taxon>
    </lineage>
</organism>
<dbReference type="InterPro" id="IPR031100">
    <property type="entry name" value="LOG_fam"/>
</dbReference>
<protein>
    <recommendedName>
        <fullName evidence="2">Cytokinin riboside 5'-monophosphate phosphoribohydrolase</fullName>
        <ecNumber evidence="2">3.2.2.n1</ecNumber>
    </recommendedName>
</protein>
<dbReference type="Pfam" id="PF03641">
    <property type="entry name" value="Lysine_decarbox"/>
    <property type="match status" value="1"/>
</dbReference>
<name>A0ABW2XCP9_9ACTN</name>
<accession>A0ABW2XCP9</accession>
<gene>
    <name evidence="3" type="ORF">ACFQZM_01610</name>
</gene>
<dbReference type="NCBIfam" id="TIGR00730">
    <property type="entry name" value="Rossman fold protein, TIGR00730 family"/>
    <property type="match status" value="1"/>
</dbReference>
<sequence>MASGGDGGRTGAAASGGLAVCVFCASSSKIDRVHVDLAADVGAELARRGHSLVSGGAQVSCMGAVARAARAGGARTVGVIPEGLVSVEISDEDNDELVVTADMRARKGEMDRRSDAFLVLPGGIGTLEELFEVWTARVLGMHAKPVVILDPTGVYEPLRELMTGLAEQGFARPKIFDAIGWTASVEEAFDLLERSQPRIEATPEDYAEAEL</sequence>
<evidence type="ECO:0000313" key="3">
    <source>
        <dbReference type="EMBL" id="MFD0683179.1"/>
    </source>
</evidence>
<dbReference type="PANTHER" id="PTHR31223:SF70">
    <property type="entry name" value="LOG FAMILY PROTEIN YJL055W"/>
    <property type="match status" value="1"/>
</dbReference>
<reference evidence="4" key="1">
    <citation type="journal article" date="2019" name="Int. J. Syst. Evol. Microbiol.">
        <title>The Global Catalogue of Microorganisms (GCM) 10K type strain sequencing project: providing services to taxonomists for standard genome sequencing and annotation.</title>
        <authorList>
            <consortium name="The Broad Institute Genomics Platform"/>
            <consortium name="The Broad Institute Genome Sequencing Center for Infectious Disease"/>
            <person name="Wu L."/>
            <person name="Ma J."/>
        </authorList>
    </citation>
    <scope>NUCLEOTIDE SEQUENCE [LARGE SCALE GENOMIC DNA]</scope>
    <source>
        <strain evidence="4">JCM 9371</strain>
    </source>
</reference>
<evidence type="ECO:0000256" key="1">
    <source>
        <dbReference type="ARBA" id="ARBA00006763"/>
    </source>
</evidence>